<dbReference type="Proteomes" id="UP001221838">
    <property type="component" value="Unassembled WGS sequence"/>
</dbReference>
<dbReference type="InterPro" id="IPR001314">
    <property type="entry name" value="Peptidase_S1A"/>
</dbReference>
<dbReference type="InterPro" id="IPR009003">
    <property type="entry name" value="Peptidase_S1_PA"/>
</dbReference>
<keyword evidence="2" id="KW-0720">Serine protease</keyword>
<dbReference type="PANTHER" id="PTHR24252">
    <property type="entry name" value="ACROSIN-RELATED"/>
    <property type="match status" value="1"/>
</dbReference>
<dbReference type="GO" id="GO:0008233">
    <property type="term" value="F:peptidase activity"/>
    <property type="evidence" value="ECO:0007669"/>
    <property type="project" value="UniProtKB-KW"/>
</dbReference>
<proteinExistence type="predicted"/>
<accession>A0ABT5DFR9</accession>
<dbReference type="InterPro" id="IPR033116">
    <property type="entry name" value="TRYPSIN_SER"/>
</dbReference>
<evidence type="ECO:0000256" key="1">
    <source>
        <dbReference type="ARBA" id="ARBA00023157"/>
    </source>
</evidence>
<organism evidence="4 5">
    <name type="scientific">Stigmatella ashevillensis</name>
    <dbReference type="NCBI Taxonomy" id="2995309"/>
    <lineage>
        <taxon>Bacteria</taxon>
        <taxon>Pseudomonadati</taxon>
        <taxon>Myxococcota</taxon>
        <taxon>Myxococcia</taxon>
        <taxon>Myxococcales</taxon>
        <taxon>Cystobacterineae</taxon>
        <taxon>Archangiaceae</taxon>
        <taxon>Stigmatella</taxon>
    </lineage>
</organism>
<keyword evidence="1" id="KW-1015">Disulfide bond</keyword>
<dbReference type="PANTHER" id="PTHR24252:SF7">
    <property type="entry name" value="HYALIN"/>
    <property type="match status" value="1"/>
</dbReference>
<dbReference type="CDD" id="cd00190">
    <property type="entry name" value="Tryp_SPc"/>
    <property type="match status" value="1"/>
</dbReference>
<dbReference type="PROSITE" id="PS50240">
    <property type="entry name" value="TRYPSIN_DOM"/>
    <property type="match status" value="1"/>
</dbReference>
<evidence type="ECO:0000256" key="2">
    <source>
        <dbReference type="RuleBase" id="RU363034"/>
    </source>
</evidence>
<reference evidence="4 5" key="1">
    <citation type="submission" date="2022-11" db="EMBL/GenBank/DDBJ databases">
        <title>Minimal conservation of predation-associated metabolite biosynthetic gene clusters underscores biosynthetic potential of Myxococcota including descriptions for ten novel species: Archangium lansinium sp. nov., Myxococcus landrumus sp. nov., Nannocystis bai.</title>
        <authorList>
            <person name="Ahearne A."/>
            <person name="Stevens C."/>
            <person name="Dowd S."/>
        </authorList>
    </citation>
    <scope>NUCLEOTIDE SEQUENCE [LARGE SCALE GENOMIC DNA]</scope>
    <source>
        <strain evidence="4 5">NCWAL01</strain>
    </source>
</reference>
<dbReference type="SMART" id="SM00020">
    <property type="entry name" value="Tryp_SPc"/>
    <property type="match status" value="1"/>
</dbReference>
<keyword evidence="2" id="KW-0378">Hydrolase</keyword>
<feature type="domain" description="Peptidase S1" evidence="3">
    <location>
        <begin position="37"/>
        <end position="261"/>
    </location>
</feature>
<name>A0ABT5DFR9_9BACT</name>
<dbReference type="PROSITE" id="PS00134">
    <property type="entry name" value="TRYPSIN_HIS"/>
    <property type="match status" value="1"/>
</dbReference>
<keyword evidence="2 4" id="KW-0645">Protease</keyword>
<evidence type="ECO:0000313" key="4">
    <source>
        <dbReference type="EMBL" id="MDC0712356.1"/>
    </source>
</evidence>
<gene>
    <name evidence="4" type="ORF">POL68_28090</name>
</gene>
<dbReference type="PROSITE" id="PS00135">
    <property type="entry name" value="TRYPSIN_SER"/>
    <property type="match status" value="1"/>
</dbReference>
<dbReference type="InterPro" id="IPR018114">
    <property type="entry name" value="TRYPSIN_HIS"/>
</dbReference>
<dbReference type="SUPFAM" id="SSF50494">
    <property type="entry name" value="Trypsin-like serine proteases"/>
    <property type="match status" value="1"/>
</dbReference>
<dbReference type="Gene3D" id="2.40.10.10">
    <property type="entry name" value="Trypsin-like serine proteases"/>
    <property type="match status" value="1"/>
</dbReference>
<protein>
    <submittedName>
        <fullName evidence="4">Serine protease</fullName>
    </submittedName>
</protein>
<dbReference type="Pfam" id="PF00089">
    <property type="entry name" value="Trypsin"/>
    <property type="match status" value="1"/>
</dbReference>
<evidence type="ECO:0000313" key="5">
    <source>
        <dbReference type="Proteomes" id="UP001221838"/>
    </source>
</evidence>
<dbReference type="EMBL" id="JAQNDM010000002">
    <property type="protein sequence ID" value="MDC0712356.1"/>
    <property type="molecule type" value="Genomic_DNA"/>
</dbReference>
<comment type="caution">
    <text evidence="4">The sequence shown here is derived from an EMBL/GenBank/DDBJ whole genome shotgun (WGS) entry which is preliminary data.</text>
</comment>
<dbReference type="InterPro" id="IPR043504">
    <property type="entry name" value="Peptidase_S1_PA_chymotrypsin"/>
</dbReference>
<sequence>MRFIFGMVAAMGLLGCGGADVDDASRLESIGSVGEEIVGGVVSASGQAPWQVSLRRSSHFCGGVIYSPRTVITAAHCVSGATPSGMSVRYNSLNHASGGTLVAVSSIVVHPSYSASTIDNDIALVILAAPMTLGQTQARAALLPARGSDPTAGAGALVSGWGTTSEGGSIPAALRSAIVPIVSRASARTAYGASSITDNMIAAGLSAGGVDACQGDSGGPLVINGTLVGITSWGRGCARANYPGIYTRVGNYVDWITANAL</sequence>
<dbReference type="PRINTS" id="PR00722">
    <property type="entry name" value="CHYMOTRYPSIN"/>
</dbReference>
<dbReference type="PROSITE" id="PS51257">
    <property type="entry name" value="PROKAR_LIPOPROTEIN"/>
    <property type="match status" value="1"/>
</dbReference>
<dbReference type="RefSeq" id="WP_272142461.1">
    <property type="nucleotide sequence ID" value="NZ_JAQNDM010000002.1"/>
</dbReference>
<dbReference type="GO" id="GO:0006508">
    <property type="term" value="P:proteolysis"/>
    <property type="evidence" value="ECO:0007669"/>
    <property type="project" value="UniProtKB-KW"/>
</dbReference>
<dbReference type="InterPro" id="IPR001254">
    <property type="entry name" value="Trypsin_dom"/>
</dbReference>
<evidence type="ECO:0000259" key="3">
    <source>
        <dbReference type="PROSITE" id="PS50240"/>
    </source>
</evidence>
<keyword evidence="5" id="KW-1185">Reference proteome</keyword>